<dbReference type="Pfam" id="PF13738">
    <property type="entry name" value="Pyr_redox_3"/>
    <property type="match status" value="1"/>
</dbReference>
<dbReference type="PANTHER" id="PTHR43539:SF68">
    <property type="entry name" value="FLAVIN-BINDING MONOOXYGENASE-LIKE PROTEIN (AFU_ORTHOLOGUE AFUA_4G09220)"/>
    <property type="match status" value="1"/>
</dbReference>
<dbReference type="InterPro" id="IPR050982">
    <property type="entry name" value="Auxin_biosynth/cation_transpt"/>
</dbReference>
<proteinExistence type="predicted"/>
<dbReference type="PANTHER" id="PTHR43539">
    <property type="entry name" value="FLAVIN-BINDING MONOOXYGENASE-LIKE PROTEIN (AFU_ORTHOLOGUE AFUA_4G09220)"/>
    <property type="match status" value="1"/>
</dbReference>
<sequence>MSPSPSSSLLSALSSLPSLPLAPSAFYRDLRAAPLTHDDPLLLPAALLSLSRDFTISAPPWSVTHTGATLSGHFSYLSAGRAGRGYLVLVGGCLDRLFTQSLYLLSSPPASAPVAFAPGDPVQVIIAGAGQAGLALSARLNRLGVRSTVVERGGRVGDNWRERYAGLHLHDPKNAVAMPFQPPPAGLPLLLPKDAVADYLEDYAERQGAEVLLSASVKSAAYDPAEKRWSVKVEVGGETRALSAPHFVIACGFSGFPHLPAFPGAELFAGRLLHSSAFGAAEAGEKTAVVVGANTSAHDVAQSLTESGVRVTMVQRSPTTVVSIEAHTRINMAPFTADLTDDERRDAAIAGFYSQSYRRIAEEHREHLVPALKEKDAGLCERLNAAGFRTDWGEDESGLVVKFLRRGTGYYMDVGACAMIADGRVRVVAGEVARMDGGSV</sequence>
<dbReference type="InterPro" id="IPR036188">
    <property type="entry name" value="FAD/NAD-bd_sf"/>
</dbReference>
<dbReference type="Gene3D" id="3.50.50.60">
    <property type="entry name" value="FAD/NAD(P)-binding domain"/>
    <property type="match status" value="1"/>
</dbReference>
<evidence type="ECO:0000313" key="2">
    <source>
        <dbReference type="EMBL" id="GMI20567.1"/>
    </source>
</evidence>
<organism evidence="2 3">
    <name type="scientific">Tetraparma gracilis</name>
    <dbReference type="NCBI Taxonomy" id="2962635"/>
    <lineage>
        <taxon>Eukaryota</taxon>
        <taxon>Sar</taxon>
        <taxon>Stramenopiles</taxon>
        <taxon>Ochrophyta</taxon>
        <taxon>Bolidophyceae</taxon>
        <taxon>Parmales</taxon>
        <taxon>Triparmaceae</taxon>
        <taxon>Tetraparma</taxon>
    </lineage>
</organism>
<keyword evidence="3" id="KW-1185">Reference proteome</keyword>
<accession>A0ABQ6M6K9</accession>
<evidence type="ECO:0000313" key="3">
    <source>
        <dbReference type="Proteomes" id="UP001165060"/>
    </source>
</evidence>
<gene>
    <name evidence="2" type="ORF">TeGR_g1757</name>
</gene>
<comment type="caution">
    <text evidence="2">The sequence shown here is derived from an EMBL/GenBank/DDBJ whole genome shotgun (WGS) entry which is preliminary data.</text>
</comment>
<dbReference type="Proteomes" id="UP001165060">
    <property type="component" value="Unassembled WGS sequence"/>
</dbReference>
<evidence type="ECO:0000256" key="1">
    <source>
        <dbReference type="ARBA" id="ARBA00023002"/>
    </source>
</evidence>
<evidence type="ECO:0008006" key="4">
    <source>
        <dbReference type="Google" id="ProtNLM"/>
    </source>
</evidence>
<feature type="non-terminal residue" evidence="2">
    <location>
        <position position="440"/>
    </location>
</feature>
<protein>
    <recommendedName>
        <fullName evidence="4">FAD/NAD(P)-binding domain-containing protein</fullName>
    </recommendedName>
</protein>
<dbReference type="EMBL" id="BRYB01000017">
    <property type="protein sequence ID" value="GMI20567.1"/>
    <property type="molecule type" value="Genomic_DNA"/>
</dbReference>
<name>A0ABQ6M6K9_9STRA</name>
<dbReference type="SUPFAM" id="SSF51905">
    <property type="entry name" value="FAD/NAD(P)-binding domain"/>
    <property type="match status" value="1"/>
</dbReference>
<keyword evidence="1" id="KW-0560">Oxidoreductase</keyword>
<reference evidence="2 3" key="1">
    <citation type="journal article" date="2023" name="Commun. Biol.">
        <title>Genome analysis of Parmales, the sister group of diatoms, reveals the evolutionary specialization of diatoms from phago-mixotrophs to photoautotrophs.</title>
        <authorList>
            <person name="Ban H."/>
            <person name="Sato S."/>
            <person name="Yoshikawa S."/>
            <person name="Yamada K."/>
            <person name="Nakamura Y."/>
            <person name="Ichinomiya M."/>
            <person name="Sato N."/>
            <person name="Blanc-Mathieu R."/>
            <person name="Endo H."/>
            <person name="Kuwata A."/>
            <person name="Ogata H."/>
        </authorList>
    </citation>
    <scope>NUCLEOTIDE SEQUENCE [LARGE SCALE GENOMIC DNA]</scope>
</reference>